<name>A0A1E3W2B8_9HYPH</name>
<sequence>MLKFSSAHARRFARDKRGNAAILFGLAIIPIILIVGVAVDYGRAMTVRGTISDAADSAALAIGSWVGLSEAELEDKAQKFFDANYASTLSKDIKSNFKVSFIGDDIVVQANASVPTTFLRLANVDSLDVGVQNTITKRQRNIELALVLDTTGSMGSSGKMNAMKAAAKSMVDDLFGKQSVSDTLDVAVVPFAATVNVGKDKKNEAWLDKGKYPNMSRYPRKTSTSRTAKACWISPINSRAGGTVGHGRVASASVPILTS</sequence>
<gene>
    <name evidence="3" type="ORF">AUC68_02000</name>
</gene>
<evidence type="ECO:0000313" key="4">
    <source>
        <dbReference type="Proteomes" id="UP000094501"/>
    </source>
</evidence>
<dbReference type="Pfam" id="PF13400">
    <property type="entry name" value="Tad"/>
    <property type="match status" value="1"/>
</dbReference>
<accession>A0A1E3W2B8</accession>
<dbReference type="Gene3D" id="3.40.50.410">
    <property type="entry name" value="von Willebrand factor, type A domain"/>
    <property type="match status" value="1"/>
</dbReference>
<dbReference type="STRING" id="1774968.AUC68_02000"/>
<dbReference type="InterPro" id="IPR036465">
    <property type="entry name" value="vWFA_dom_sf"/>
</dbReference>
<dbReference type="SUPFAM" id="SSF53300">
    <property type="entry name" value="vWA-like"/>
    <property type="match status" value="1"/>
</dbReference>
<reference evidence="3 4" key="1">
    <citation type="journal article" date="2016" name="Environ. Microbiol.">
        <title>New Methyloceanibacter diversity from North Sea sediments includes methanotroph containing solely the soluble methane monooxygenase.</title>
        <authorList>
            <person name="Vekeman B."/>
            <person name="Kerckhof F.M."/>
            <person name="Cremers G."/>
            <person name="de Vos P."/>
            <person name="Vandamme P."/>
            <person name="Boon N."/>
            <person name="Op den Camp H.J."/>
            <person name="Heylen K."/>
        </authorList>
    </citation>
    <scope>NUCLEOTIDE SEQUENCE [LARGE SCALE GENOMIC DNA]</scope>
    <source>
        <strain evidence="3 4">R-67174</strain>
    </source>
</reference>
<dbReference type="Proteomes" id="UP000094501">
    <property type="component" value="Unassembled WGS sequence"/>
</dbReference>
<protein>
    <recommendedName>
        <fullName evidence="2">Putative Flp pilus-assembly TadG-like N-terminal domain-containing protein</fullName>
    </recommendedName>
</protein>
<feature type="domain" description="Putative Flp pilus-assembly TadG-like N-terminal" evidence="2">
    <location>
        <begin position="18"/>
        <end position="61"/>
    </location>
</feature>
<keyword evidence="1" id="KW-1133">Transmembrane helix</keyword>
<dbReference type="AlphaFoldDB" id="A0A1E3W2B8"/>
<comment type="caution">
    <text evidence="3">The sequence shown here is derived from an EMBL/GenBank/DDBJ whole genome shotgun (WGS) entry which is preliminary data.</text>
</comment>
<feature type="transmembrane region" description="Helical" evidence="1">
    <location>
        <begin position="20"/>
        <end position="39"/>
    </location>
</feature>
<keyword evidence="4" id="KW-1185">Reference proteome</keyword>
<proteinExistence type="predicted"/>
<dbReference type="RefSeq" id="WP_069436759.1">
    <property type="nucleotide sequence ID" value="NZ_LPWG01000010.1"/>
</dbReference>
<keyword evidence="1" id="KW-0472">Membrane</keyword>
<dbReference type="OrthoDB" id="7522752at2"/>
<evidence type="ECO:0000256" key="1">
    <source>
        <dbReference type="SAM" id="Phobius"/>
    </source>
</evidence>
<dbReference type="EMBL" id="LPWG01000010">
    <property type="protein sequence ID" value="ODR99920.1"/>
    <property type="molecule type" value="Genomic_DNA"/>
</dbReference>
<keyword evidence="1" id="KW-0812">Transmembrane</keyword>
<evidence type="ECO:0000313" key="3">
    <source>
        <dbReference type="EMBL" id="ODR99920.1"/>
    </source>
</evidence>
<organism evidence="3 4">
    <name type="scientific">Methyloceanibacter methanicus</name>
    <dbReference type="NCBI Taxonomy" id="1774968"/>
    <lineage>
        <taxon>Bacteria</taxon>
        <taxon>Pseudomonadati</taxon>
        <taxon>Pseudomonadota</taxon>
        <taxon>Alphaproteobacteria</taxon>
        <taxon>Hyphomicrobiales</taxon>
        <taxon>Hyphomicrobiaceae</taxon>
        <taxon>Methyloceanibacter</taxon>
    </lineage>
</organism>
<evidence type="ECO:0000259" key="2">
    <source>
        <dbReference type="Pfam" id="PF13400"/>
    </source>
</evidence>
<dbReference type="InterPro" id="IPR028087">
    <property type="entry name" value="Tad_N"/>
</dbReference>